<dbReference type="PROSITE" id="PS50118">
    <property type="entry name" value="HMG_BOX_2"/>
    <property type="match status" value="1"/>
</dbReference>
<dbReference type="PANTHER" id="PTHR48112">
    <property type="entry name" value="HIGH MOBILITY GROUP PROTEIN DSP1"/>
    <property type="match status" value="1"/>
</dbReference>
<reference evidence="6" key="1">
    <citation type="submission" date="2025-08" db="UniProtKB">
        <authorList>
            <consortium name="RefSeq"/>
        </authorList>
    </citation>
    <scope>IDENTIFICATION</scope>
    <source>
        <tissue evidence="6">Whole sample</tissue>
    </source>
</reference>
<dbReference type="GO" id="GO:0005634">
    <property type="term" value="C:nucleus"/>
    <property type="evidence" value="ECO:0007669"/>
    <property type="project" value="UniProtKB-UniRule"/>
</dbReference>
<protein>
    <submittedName>
        <fullName evidence="6">High mobility group B protein 6-like</fullName>
    </submittedName>
</protein>
<sequence>MSWISLLRLVKQSKISAAVTVYHTSKPSGGNLNVHFHNNLLVRCSSTLDSHFKNASPKLSYTLQRTASTSGILFAKKSSPDFNITLPDPPKRPLSAYNLFCKDSYEKAKESLSDEEKNSSKLVIANLGKMWKALPENESQMYKLKAKNLSEEYQNEKAAWKASLSPEQEQALSRKKDEHTQIIKNKKLEKVFKETEKPERPKRVQAMNLMDMGDIESGLVGSNAKERFTMYVQRRSEKWNSMPENEKAALKELAHERNENANVNYQKKLAAWVQRMFDENNIKIVAKPEVKSALQQLGMPPKNRSVLQLFLMSDEGRENGATISNAKSVYDKLPKAQREKFSEQAMKDKDRMKQEYEDWMGELKQKGLENYAEALLKKYRARKMPVKKMDTTSKKKKDRSKKKSKKTAEKNQKK</sequence>
<evidence type="ECO:0000313" key="5">
    <source>
        <dbReference type="Proteomes" id="UP000694844"/>
    </source>
</evidence>
<feature type="domain" description="HMG box" evidence="4">
    <location>
        <begin position="90"/>
        <end position="161"/>
    </location>
</feature>
<feature type="compositionally biased region" description="Basic residues" evidence="3">
    <location>
        <begin position="394"/>
        <end position="405"/>
    </location>
</feature>
<dbReference type="CDD" id="cd00084">
    <property type="entry name" value="HMG-box_SF"/>
    <property type="match status" value="1"/>
</dbReference>
<dbReference type="GeneID" id="111134639"/>
<dbReference type="InterPro" id="IPR009071">
    <property type="entry name" value="HMG_box_dom"/>
</dbReference>
<keyword evidence="2" id="KW-0539">Nucleus</keyword>
<dbReference type="Gene3D" id="1.10.30.10">
    <property type="entry name" value="High mobility group box domain"/>
    <property type="match status" value="1"/>
</dbReference>
<dbReference type="AlphaFoldDB" id="A0A8B8EHL0"/>
<organism evidence="5 6">
    <name type="scientific">Crassostrea virginica</name>
    <name type="common">Eastern oyster</name>
    <dbReference type="NCBI Taxonomy" id="6565"/>
    <lineage>
        <taxon>Eukaryota</taxon>
        <taxon>Metazoa</taxon>
        <taxon>Spiralia</taxon>
        <taxon>Lophotrochozoa</taxon>
        <taxon>Mollusca</taxon>
        <taxon>Bivalvia</taxon>
        <taxon>Autobranchia</taxon>
        <taxon>Pteriomorphia</taxon>
        <taxon>Ostreida</taxon>
        <taxon>Ostreoidea</taxon>
        <taxon>Ostreidae</taxon>
        <taxon>Crassostrea</taxon>
    </lineage>
</organism>
<proteinExistence type="predicted"/>
<evidence type="ECO:0000256" key="1">
    <source>
        <dbReference type="ARBA" id="ARBA00023125"/>
    </source>
</evidence>
<dbReference type="GO" id="GO:0003677">
    <property type="term" value="F:DNA binding"/>
    <property type="evidence" value="ECO:0007669"/>
    <property type="project" value="UniProtKB-UniRule"/>
</dbReference>
<gene>
    <name evidence="6" type="primary">LOC111134639</name>
</gene>
<feature type="DNA-binding region" description="HMG box" evidence="2">
    <location>
        <begin position="90"/>
        <end position="161"/>
    </location>
</feature>
<keyword evidence="5" id="KW-1185">Reference proteome</keyword>
<evidence type="ECO:0000256" key="3">
    <source>
        <dbReference type="SAM" id="MobiDB-lite"/>
    </source>
</evidence>
<dbReference type="InterPro" id="IPR036910">
    <property type="entry name" value="HMG_box_dom_sf"/>
</dbReference>
<dbReference type="SMART" id="SM00398">
    <property type="entry name" value="HMG"/>
    <property type="match status" value="1"/>
</dbReference>
<accession>A0A8B8EHL0</accession>
<name>A0A8B8EHL0_CRAVI</name>
<dbReference type="SUPFAM" id="SSF47095">
    <property type="entry name" value="HMG-box"/>
    <property type="match status" value="2"/>
</dbReference>
<evidence type="ECO:0000313" key="6">
    <source>
        <dbReference type="RefSeq" id="XP_022339575.1"/>
    </source>
</evidence>
<dbReference type="Pfam" id="PF00505">
    <property type="entry name" value="HMG_box"/>
    <property type="match status" value="1"/>
</dbReference>
<dbReference type="Proteomes" id="UP000694844">
    <property type="component" value="Chromosome 5"/>
</dbReference>
<dbReference type="KEGG" id="cvn:111134639"/>
<dbReference type="InterPro" id="IPR050342">
    <property type="entry name" value="HMGB"/>
</dbReference>
<feature type="region of interest" description="Disordered" evidence="3">
    <location>
        <begin position="382"/>
        <end position="414"/>
    </location>
</feature>
<dbReference type="RefSeq" id="XP_022339575.1">
    <property type="nucleotide sequence ID" value="XM_022483867.1"/>
</dbReference>
<dbReference type="OrthoDB" id="6128020at2759"/>
<keyword evidence="1 2" id="KW-0238">DNA-binding</keyword>
<evidence type="ECO:0000256" key="2">
    <source>
        <dbReference type="PROSITE-ProRule" id="PRU00267"/>
    </source>
</evidence>
<evidence type="ECO:0000259" key="4">
    <source>
        <dbReference type="PROSITE" id="PS50118"/>
    </source>
</evidence>